<evidence type="ECO:0000256" key="1">
    <source>
        <dbReference type="ARBA" id="ARBA00004141"/>
    </source>
</evidence>
<evidence type="ECO:0000313" key="10">
    <source>
        <dbReference type="EMBL" id="GMH90624.1"/>
    </source>
</evidence>
<feature type="transmembrane region" description="Helical" evidence="7">
    <location>
        <begin position="171"/>
        <end position="199"/>
    </location>
</feature>
<evidence type="ECO:0000256" key="4">
    <source>
        <dbReference type="ARBA" id="ARBA00022989"/>
    </source>
</evidence>
<evidence type="ECO:0000256" key="2">
    <source>
        <dbReference type="ARBA" id="ARBA00005241"/>
    </source>
</evidence>
<comment type="subcellular location">
    <subcellularLocation>
        <location evidence="1">Membrane</location>
        <topology evidence="1">Multi-pass membrane protein</topology>
    </subcellularLocation>
</comment>
<evidence type="ECO:0000256" key="8">
    <source>
        <dbReference type="SAM" id="SignalP"/>
    </source>
</evidence>
<feature type="transmembrane region" description="Helical" evidence="7">
    <location>
        <begin position="457"/>
        <end position="478"/>
    </location>
</feature>
<feature type="compositionally biased region" description="Basic and acidic residues" evidence="6">
    <location>
        <begin position="44"/>
        <end position="53"/>
    </location>
</feature>
<keyword evidence="5 7" id="KW-0472">Membrane</keyword>
<dbReference type="GO" id="GO:0016020">
    <property type="term" value="C:membrane"/>
    <property type="evidence" value="ECO:0007669"/>
    <property type="project" value="UniProtKB-SubCell"/>
</dbReference>
<evidence type="ECO:0000259" key="9">
    <source>
        <dbReference type="PROSITE" id="PS50850"/>
    </source>
</evidence>
<dbReference type="Proteomes" id="UP001165085">
    <property type="component" value="Unassembled WGS sequence"/>
</dbReference>
<organism evidence="10 11">
    <name type="scientific">Triparma strigata</name>
    <dbReference type="NCBI Taxonomy" id="1606541"/>
    <lineage>
        <taxon>Eukaryota</taxon>
        <taxon>Sar</taxon>
        <taxon>Stramenopiles</taxon>
        <taxon>Ochrophyta</taxon>
        <taxon>Bolidophyceae</taxon>
        <taxon>Parmales</taxon>
        <taxon>Triparmaceae</taxon>
        <taxon>Triparma</taxon>
    </lineage>
</organism>
<gene>
    <name evidence="10" type="ORF">TrST_g4944</name>
</gene>
<dbReference type="PANTHER" id="PTHR16172:SF41">
    <property type="entry name" value="MAJOR FACILITATOR SUPERFAMILY DOMAIN-CONTAINING PROTEIN 6-LIKE"/>
    <property type="match status" value="1"/>
</dbReference>
<feature type="transmembrane region" description="Helical" evidence="7">
    <location>
        <begin position="130"/>
        <end position="151"/>
    </location>
</feature>
<dbReference type="Gene3D" id="1.20.1250.20">
    <property type="entry name" value="MFS general substrate transporter like domains"/>
    <property type="match status" value="2"/>
</dbReference>
<keyword evidence="11" id="KW-1185">Reference proteome</keyword>
<feature type="region of interest" description="Disordered" evidence="6">
    <location>
        <begin position="33"/>
        <end position="54"/>
    </location>
</feature>
<dbReference type="Pfam" id="PF12832">
    <property type="entry name" value="MFS_1_like"/>
    <property type="match status" value="1"/>
</dbReference>
<dbReference type="PANTHER" id="PTHR16172">
    <property type="entry name" value="MAJOR FACILITATOR SUPERFAMILY DOMAIN-CONTAINING PROTEIN 6-LIKE"/>
    <property type="match status" value="1"/>
</dbReference>
<dbReference type="PROSITE" id="PS50850">
    <property type="entry name" value="MFS"/>
    <property type="match status" value="1"/>
</dbReference>
<reference evidence="11" key="1">
    <citation type="journal article" date="2023" name="Commun. Biol.">
        <title>Genome analysis of Parmales, the sister group of diatoms, reveals the evolutionary specialization of diatoms from phago-mixotrophs to photoautotrophs.</title>
        <authorList>
            <person name="Ban H."/>
            <person name="Sato S."/>
            <person name="Yoshikawa S."/>
            <person name="Yamada K."/>
            <person name="Nakamura Y."/>
            <person name="Ichinomiya M."/>
            <person name="Sato N."/>
            <person name="Blanc-Mathieu R."/>
            <person name="Endo H."/>
            <person name="Kuwata A."/>
            <person name="Ogata H."/>
        </authorList>
    </citation>
    <scope>NUCLEOTIDE SEQUENCE [LARGE SCALE GENOMIC DNA]</scope>
    <source>
        <strain evidence="11">NIES 3701</strain>
    </source>
</reference>
<sequence>MLTPLFLSFIFFLLLFPSTSSLPQSSRICIKSGPLKSNPPELPTSDHNRAYDRDDNDIDDNINIKIIQTCRGGHATDIINSGKLKGGDIEHNSILVQSRLTFLFFYISIGSLFPYLPVYYHSLNLPGSWIGYLGSVNPITTFLISPLWGAYSDRHGNHKKILLLTFSSSVVTRLMMLLSVNPVYLAANVFVTAALNAPVKPLLDNSVMAMLRDKGSYGKMRLYGQLGFGLGSSIVGILIAKSSLGYRLPFLIHGLVSIPTFFILKNFKVPSLPSSPSSVEGRNPEGPKFKEGLTLLTKNVDALVFFFLVFAVGVSSGCIENFAYVRMREVGGTGKDMGISRFVSASAGVPMFWFSGRLTRNLGVQKVLIGTLASYAVRFTIYSRMKVPLGGLPAEFLRGATFALFWSTATIYTHKISPKGMSATLLTFMNAMYGGLGQSIGAIIGGKVQERVGTVRLFRYGATFDAAFVMVSATYFAVRSLTKSKDTPKVMKIEESDED</sequence>
<dbReference type="InterPro" id="IPR024989">
    <property type="entry name" value="MFS_assoc_dom"/>
</dbReference>
<comment type="similarity">
    <text evidence="2">Belongs to the major facilitator superfamily. MFSD6 family.</text>
</comment>
<feature type="domain" description="Major facilitator superfamily (MFS) profile" evidence="9">
    <location>
        <begin position="94"/>
        <end position="485"/>
    </location>
</feature>
<dbReference type="InterPro" id="IPR051717">
    <property type="entry name" value="MFS_MFSD6"/>
</dbReference>
<protein>
    <recommendedName>
        <fullName evidence="9">Major facilitator superfamily (MFS) profile domain-containing protein</fullName>
    </recommendedName>
</protein>
<dbReference type="SUPFAM" id="SSF103473">
    <property type="entry name" value="MFS general substrate transporter"/>
    <property type="match status" value="1"/>
</dbReference>
<proteinExistence type="inferred from homology"/>
<feature type="chain" id="PRO_5040955156" description="Major facilitator superfamily (MFS) profile domain-containing protein" evidence="8">
    <location>
        <begin position="22"/>
        <end position="499"/>
    </location>
</feature>
<name>A0A9W7BNU0_9STRA</name>
<keyword evidence="8" id="KW-0732">Signal</keyword>
<keyword evidence="3 7" id="KW-0812">Transmembrane</keyword>
<dbReference type="CDD" id="cd17335">
    <property type="entry name" value="MFS_MFSD6"/>
    <property type="match status" value="1"/>
</dbReference>
<feature type="transmembrane region" description="Helical" evidence="7">
    <location>
        <begin position="303"/>
        <end position="325"/>
    </location>
</feature>
<dbReference type="InterPro" id="IPR020846">
    <property type="entry name" value="MFS_dom"/>
</dbReference>
<feature type="transmembrane region" description="Helical" evidence="7">
    <location>
        <begin position="220"/>
        <end position="240"/>
    </location>
</feature>
<feature type="transmembrane region" description="Helical" evidence="7">
    <location>
        <begin position="100"/>
        <end position="118"/>
    </location>
</feature>
<dbReference type="EMBL" id="BRXY01000374">
    <property type="protein sequence ID" value="GMH90624.1"/>
    <property type="molecule type" value="Genomic_DNA"/>
</dbReference>
<dbReference type="AlphaFoldDB" id="A0A9W7BNU0"/>
<dbReference type="OrthoDB" id="515887at2759"/>
<feature type="signal peptide" evidence="8">
    <location>
        <begin position="1"/>
        <end position="21"/>
    </location>
</feature>
<evidence type="ECO:0000313" key="11">
    <source>
        <dbReference type="Proteomes" id="UP001165085"/>
    </source>
</evidence>
<evidence type="ECO:0000256" key="7">
    <source>
        <dbReference type="SAM" id="Phobius"/>
    </source>
</evidence>
<evidence type="ECO:0000256" key="5">
    <source>
        <dbReference type="ARBA" id="ARBA00023136"/>
    </source>
</evidence>
<feature type="transmembrane region" description="Helical" evidence="7">
    <location>
        <begin position="425"/>
        <end position="445"/>
    </location>
</feature>
<comment type="caution">
    <text evidence="10">The sequence shown here is derived from an EMBL/GenBank/DDBJ whole genome shotgun (WGS) entry which is preliminary data.</text>
</comment>
<feature type="transmembrane region" description="Helical" evidence="7">
    <location>
        <begin position="246"/>
        <end position="264"/>
    </location>
</feature>
<dbReference type="GO" id="GO:0022857">
    <property type="term" value="F:transmembrane transporter activity"/>
    <property type="evidence" value="ECO:0007669"/>
    <property type="project" value="InterPro"/>
</dbReference>
<accession>A0A9W7BNU0</accession>
<dbReference type="InterPro" id="IPR036259">
    <property type="entry name" value="MFS_trans_sf"/>
</dbReference>
<keyword evidence="4 7" id="KW-1133">Transmembrane helix</keyword>
<evidence type="ECO:0000256" key="3">
    <source>
        <dbReference type="ARBA" id="ARBA00022692"/>
    </source>
</evidence>
<evidence type="ECO:0000256" key="6">
    <source>
        <dbReference type="SAM" id="MobiDB-lite"/>
    </source>
</evidence>